<dbReference type="EMBL" id="JAJEPS010000002">
    <property type="protein sequence ID" value="MCC2125393.1"/>
    <property type="molecule type" value="Genomic_DNA"/>
</dbReference>
<evidence type="ECO:0008006" key="3">
    <source>
        <dbReference type="Google" id="ProtNLM"/>
    </source>
</evidence>
<organism evidence="1 2">
    <name type="scientific">Hominiventricola filiformis</name>
    <dbReference type="NCBI Taxonomy" id="2885352"/>
    <lineage>
        <taxon>Bacteria</taxon>
        <taxon>Bacillati</taxon>
        <taxon>Bacillota</taxon>
        <taxon>Clostridia</taxon>
        <taxon>Lachnospirales</taxon>
        <taxon>Lachnospiraceae</taxon>
        <taxon>Hominiventricola</taxon>
    </lineage>
</organism>
<protein>
    <recommendedName>
        <fullName evidence="3">Transposase</fullName>
    </recommendedName>
</protein>
<accession>A0AAE3A8K0</accession>
<sequence length="115" mass="12945">MNPDCSHKTFSEKHPFVTAKSKKTNRLIQNILYTSSQLSSLNASKLLKSENISVCKSSICDLLKKMPSIVDKSSVKMVCVDDFALRKRFSYGTVMINLENHRIVDIEIQMMSATG</sequence>
<gene>
    <name evidence="1" type="ORF">LKD36_04275</name>
</gene>
<name>A0AAE3A8K0_9FIRM</name>
<keyword evidence="2" id="KW-1185">Reference proteome</keyword>
<comment type="caution">
    <text evidence="1">The sequence shown here is derived from an EMBL/GenBank/DDBJ whole genome shotgun (WGS) entry which is preliminary data.</text>
</comment>
<proteinExistence type="predicted"/>
<dbReference type="Proteomes" id="UP001198220">
    <property type="component" value="Unassembled WGS sequence"/>
</dbReference>
<dbReference type="AlphaFoldDB" id="A0AAE3A8K0"/>
<evidence type="ECO:0000313" key="1">
    <source>
        <dbReference type="EMBL" id="MCC2125393.1"/>
    </source>
</evidence>
<evidence type="ECO:0000313" key="2">
    <source>
        <dbReference type="Proteomes" id="UP001198220"/>
    </source>
</evidence>
<reference evidence="1 2" key="1">
    <citation type="submission" date="2021-10" db="EMBL/GenBank/DDBJ databases">
        <title>Anaerobic single-cell dispensing facilitates the cultivation of human gut bacteria.</title>
        <authorList>
            <person name="Afrizal A."/>
        </authorList>
    </citation>
    <scope>NUCLEOTIDE SEQUENCE [LARGE SCALE GENOMIC DNA]</scope>
    <source>
        <strain evidence="1 2">CLA-AA-H276</strain>
    </source>
</reference>
<dbReference type="RefSeq" id="WP_308458839.1">
    <property type="nucleotide sequence ID" value="NZ_JAJEPS010000002.1"/>
</dbReference>